<dbReference type="CDD" id="cd00024">
    <property type="entry name" value="CD_CSD"/>
    <property type="match status" value="1"/>
</dbReference>
<dbReference type="Proteomes" id="UP000237271">
    <property type="component" value="Unassembled WGS sequence"/>
</dbReference>
<proteinExistence type="predicted"/>
<evidence type="ECO:0000313" key="2">
    <source>
        <dbReference type="EMBL" id="POM68047.1"/>
    </source>
</evidence>
<dbReference type="InterPro" id="IPR016197">
    <property type="entry name" value="Chromo-like_dom_sf"/>
</dbReference>
<evidence type="ECO:0000313" key="3">
    <source>
        <dbReference type="Proteomes" id="UP000237271"/>
    </source>
</evidence>
<reference evidence="2 3" key="1">
    <citation type="journal article" date="2017" name="Genome Biol. Evol.">
        <title>Phytophthora megakarya and P. palmivora, closely related causal agents of cacao black pod rot, underwent increases in genome sizes and gene numbers by different mechanisms.</title>
        <authorList>
            <person name="Ali S.S."/>
            <person name="Shao J."/>
            <person name="Lary D.J."/>
            <person name="Kronmiller B."/>
            <person name="Shen D."/>
            <person name="Strem M.D."/>
            <person name="Amoako-Attah I."/>
            <person name="Akrofi A.Y."/>
            <person name="Begoude B.A."/>
            <person name="Ten Hoopen G.M."/>
            <person name="Coulibaly K."/>
            <person name="Kebe B.I."/>
            <person name="Melnick R.L."/>
            <person name="Guiltinan M.J."/>
            <person name="Tyler B.M."/>
            <person name="Meinhardt L.W."/>
            <person name="Bailey B.A."/>
        </authorList>
    </citation>
    <scope>NUCLEOTIDE SEQUENCE [LARGE SCALE GENOMIC DNA]</scope>
    <source>
        <strain evidence="3">sbr112.9</strain>
    </source>
</reference>
<protein>
    <submittedName>
        <fullName evidence="2">Pol protein</fullName>
    </submittedName>
</protein>
<dbReference type="Gene3D" id="2.40.50.40">
    <property type="match status" value="1"/>
</dbReference>
<dbReference type="PROSITE" id="PS50013">
    <property type="entry name" value="CHROMO_2"/>
    <property type="match status" value="1"/>
</dbReference>
<organism evidence="2 3">
    <name type="scientific">Phytophthora palmivora</name>
    <dbReference type="NCBI Taxonomy" id="4796"/>
    <lineage>
        <taxon>Eukaryota</taxon>
        <taxon>Sar</taxon>
        <taxon>Stramenopiles</taxon>
        <taxon>Oomycota</taxon>
        <taxon>Peronosporomycetes</taxon>
        <taxon>Peronosporales</taxon>
        <taxon>Peronosporaceae</taxon>
        <taxon>Phytophthora</taxon>
    </lineage>
</organism>
<comment type="caution">
    <text evidence="2">The sequence shown here is derived from an EMBL/GenBank/DDBJ whole genome shotgun (WGS) entry which is preliminary data.</text>
</comment>
<name>A0A2P4XR98_9STRA</name>
<gene>
    <name evidence="2" type="ORF">PHPALM_15839</name>
</gene>
<dbReference type="SUPFAM" id="SSF54160">
    <property type="entry name" value="Chromo domain-like"/>
    <property type="match status" value="1"/>
</dbReference>
<evidence type="ECO:0000259" key="1">
    <source>
        <dbReference type="PROSITE" id="PS50013"/>
    </source>
</evidence>
<keyword evidence="3" id="KW-1185">Reference proteome</keyword>
<dbReference type="AlphaFoldDB" id="A0A2P4XR98"/>
<dbReference type="InterPro" id="IPR000953">
    <property type="entry name" value="Chromo/chromo_shadow_dom"/>
</dbReference>
<dbReference type="OrthoDB" id="119747at2759"/>
<sequence length="99" mass="11811">MRARAPPALLDRNGELHYHVERVVQERRRSGKRQPLVEWRELAVRRGYPLSQNSWKPEDRLRVDCLKAVAIWDQRRQPGLRSRLRCTIPRLTESYPLSL</sequence>
<dbReference type="EMBL" id="NCKW01008440">
    <property type="protein sequence ID" value="POM68047.1"/>
    <property type="molecule type" value="Genomic_DNA"/>
</dbReference>
<feature type="domain" description="Chromo" evidence="1">
    <location>
        <begin position="18"/>
        <end position="77"/>
    </location>
</feature>
<accession>A0A2P4XR98</accession>